<gene>
    <name evidence="4" type="ORF">BHU72_07430</name>
</gene>
<evidence type="ECO:0000313" key="4">
    <source>
        <dbReference type="EMBL" id="OEH85010.1"/>
    </source>
</evidence>
<protein>
    <recommendedName>
        <fullName evidence="3">SLH domain-containing protein</fullName>
    </recommendedName>
</protein>
<dbReference type="InterPro" id="IPR013378">
    <property type="entry name" value="InlB-like_B-rpt"/>
</dbReference>
<feature type="domain" description="SLH" evidence="3">
    <location>
        <begin position="901"/>
        <end position="960"/>
    </location>
</feature>
<dbReference type="InterPro" id="IPR042229">
    <property type="entry name" value="Listeria/Bacterioides_rpt_sf"/>
</dbReference>
<reference evidence="4 5" key="1">
    <citation type="submission" date="2016-09" db="EMBL/GenBank/DDBJ databases">
        <title>Desulfuribacillus arsenicus sp. nov., an obligately anaerobic, dissimilatory arsenic- and antimonate-reducing bacterium isolated from anoxic sediments.</title>
        <authorList>
            <person name="Abin C.A."/>
            <person name="Hollibaugh J.T."/>
        </authorList>
    </citation>
    <scope>NUCLEOTIDE SEQUENCE [LARGE SCALE GENOMIC DNA]</scope>
    <source>
        <strain evidence="4 5">MLFW-2</strain>
    </source>
</reference>
<dbReference type="GO" id="GO:0030313">
    <property type="term" value="C:cell envelope"/>
    <property type="evidence" value="ECO:0007669"/>
    <property type="project" value="UniProtKB-SubCell"/>
</dbReference>
<feature type="domain" description="SLH" evidence="3">
    <location>
        <begin position="1027"/>
        <end position="1090"/>
    </location>
</feature>
<keyword evidence="5" id="KW-1185">Reference proteome</keyword>
<dbReference type="RefSeq" id="WP_069702745.1">
    <property type="nucleotide sequence ID" value="NZ_MJAT01000035.1"/>
</dbReference>
<comment type="subcellular location">
    <subcellularLocation>
        <location evidence="1">Cell envelope</location>
    </subcellularLocation>
</comment>
<evidence type="ECO:0000259" key="3">
    <source>
        <dbReference type="PROSITE" id="PS51272"/>
    </source>
</evidence>
<dbReference type="InterPro" id="IPR032675">
    <property type="entry name" value="LRR_dom_sf"/>
</dbReference>
<sequence length="1095" mass="119553">MKRKGFGGFLLLVMFLSILQISLTVGSVLAEGITNVPNPGIQNFNSYTEKPLEPGTWVSTDPAGYYIVEGFKVVSSHAVKVTNVKADQDGVFIDEPAPSSEENVFFEIKTTGSFRLSSLILDSFGDHPPSYTVRVEGLVGNLVVHTQHVTVNSNNQNIVINSPVITAIRVHYIADSTRTHQLFSLVSFTITEPSANLPESVFEFNSSTKTITAYKGNFNVPVTIPVQINGVDVEVIGEEAFRNKLLTGVTIPSTVKTIGNNAFNGNRIDSMNIPSSVETIAEGAFANNSLSTVIIPEGVTSLGELAFYHNELVSVQLASTLTSIGAHAFEHNQLTNVDIPSGVTVIENNSFASNKITTITLPSGITSIGNYAFANNLIENIVIPNNVTTIGAYSFFTNKLTTVGIGTSVTTIGEGAFRTNELTEVVIPNNVRTIGDLALGGNPLTRITIGQNVDITTTGSTTLTYPHWWFESFYYHHFNRESGTYGYQFVNDSWYWLLLRYNVSFNVDSGSDINPQIVKLGEKASQPGSPTKSGYTFGGWYTDNTFTQAFDFENTEITGSIMIYAKWVAIAHTVTFLDWNGTVLKSETVNHGTSATAPENPTRAGYTFTGWNIAFSNITNDLTVSAQYIITSYDSDSGDTGGSGGGTTAPAPTPVPATDTQVIVIVNGEQQNAGKETVIEQDGAKIVELRADNNVLSQKIDEAITRNLAEGRQTQNVVEIPVATQGANQIRSVLTGDIVKKMEDNQFTLAINTEKVDYIIPAKEIAIEKVAAILNVEPTSLQQIEIEVRITNSNATIVNEINERGRAQGIEIIVQPVEFQLVARTTSITGEVLETAVSHFTSYVSRVIEVPPGVDPNKITTGILYNPDGTFVHIPTNVFRQDGKWYANLNSLTNSTYTVIWNPITVTSVENHWSRDIVNEMASRVIIADHESFTPDTAITRGEFADYIVRALGLYRVGVFKEQQFKDVSSTHKLADSITLASRYGIILGYPDGTFMSEATISRQEAMTMYARVMDIVELLEQEINLESKYTDVADIRAWAYEYVKKTISVGVFKGRTETTINPLGTFTKAEAATAIRNMLIGAELINDRNVTAKP</sequence>
<dbReference type="STRING" id="1390249.BHU72_07430"/>
<evidence type="ECO:0000313" key="5">
    <source>
        <dbReference type="Proteomes" id="UP000095255"/>
    </source>
</evidence>
<evidence type="ECO:0000256" key="1">
    <source>
        <dbReference type="ARBA" id="ARBA00004196"/>
    </source>
</evidence>
<dbReference type="Pfam" id="PF09479">
    <property type="entry name" value="Flg_new"/>
    <property type="match status" value="2"/>
</dbReference>
<proteinExistence type="predicted"/>
<dbReference type="Gene3D" id="3.80.10.10">
    <property type="entry name" value="Ribonuclease Inhibitor"/>
    <property type="match status" value="3"/>
</dbReference>
<dbReference type="EMBL" id="MJAT01000035">
    <property type="protein sequence ID" value="OEH85010.1"/>
    <property type="molecule type" value="Genomic_DNA"/>
</dbReference>
<dbReference type="InterPro" id="IPR001119">
    <property type="entry name" value="SLH_dom"/>
</dbReference>
<dbReference type="InterPro" id="IPR053139">
    <property type="entry name" value="Surface_bspA-like"/>
</dbReference>
<organism evidence="4 5">
    <name type="scientific">Desulfuribacillus stibiiarsenatis</name>
    <dbReference type="NCBI Taxonomy" id="1390249"/>
    <lineage>
        <taxon>Bacteria</taxon>
        <taxon>Bacillati</taxon>
        <taxon>Bacillota</taxon>
        <taxon>Desulfuribacillia</taxon>
        <taxon>Desulfuribacillales</taxon>
        <taxon>Desulfuribacillaceae</taxon>
        <taxon>Desulfuribacillus</taxon>
    </lineage>
</organism>
<dbReference type="Pfam" id="PF00395">
    <property type="entry name" value="SLH"/>
    <property type="match status" value="3"/>
</dbReference>
<dbReference type="AlphaFoldDB" id="A0A1E5L4E3"/>
<accession>A0A1E5L4E3</accession>
<dbReference type="PANTHER" id="PTHR45661:SF3">
    <property type="entry name" value="IG-LIKE DOMAIN-CONTAINING PROTEIN"/>
    <property type="match status" value="1"/>
</dbReference>
<comment type="caution">
    <text evidence="4">The sequence shown here is derived from an EMBL/GenBank/DDBJ whole genome shotgun (WGS) entry which is preliminary data.</text>
</comment>
<dbReference type="Pfam" id="PF13306">
    <property type="entry name" value="LRR_5"/>
    <property type="match status" value="1"/>
</dbReference>
<feature type="region of interest" description="Disordered" evidence="2">
    <location>
        <begin position="636"/>
        <end position="655"/>
    </location>
</feature>
<dbReference type="PROSITE" id="PS51272">
    <property type="entry name" value="SLH"/>
    <property type="match status" value="3"/>
</dbReference>
<dbReference type="OrthoDB" id="663332at2"/>
<dbReference type="Proteomes" id="UP000095255">
    <property type="component" value="Unassembled WGS sequence"/>
</dbReference>
<dbReference type="PANTHER" id="PTHR45661">
    <property type="entry name" value="SURFACE ANTIGEN"/>
    <property type="match status" value="1"/>
</dbReference>
<feature type="domain" description="SLH" evidence="3">
    <location>
        <begin position="961"/>
        <end position="1024"/>
    </location>
</feature>
<dbReference type="SUPFAM" id="SSF52058">
    <property type="entry name" value="L domain-like"/>
    <property type="match status" value="1"/>
</dbReference>
<dbReference type="Gene3D" id="2.60.40.4270">
    <property type="entry name" value="Listeria-Bacteroides repeat domain"/>
    <property type="match status" value="2"/>
</dbReference>
<name>A0A1E5L4E3_9FIRM</name>
<dbReference type="NCBIfam" id="TIGR02543">
    <property type="entry name" value="List_Bact_rpt"/>
    <property type="match status" value="1"/>
</dbReference>
<evidence type="ECO:0000256" key="2">
    <source>
        <dbReference type="SAM" id="MobiDB-lite"/>
    </source>
</evidence>
<dbReference type="InterPro" id="IPR026906">
    <property type="entry name" value="LRR_5"/>
</dbReference>